<dbReference type="InterPro" id="IPR007506">
    <property type="entry name" value="PMDh-L-like_dom"/>
</dbReference>
<dbReference type="RefSeq" id="WP_236863748.1">
    <property type="nucleotide sequence ID" value="NZ_BAABAZ010000004.1"/>
</dbReference>
<gene>
    <name evidence="5" type="ORF">GCM10022261_12000</name>
</gene>
<evidence type="ECO:0000256" key="1">
    <source>
        <dbReference type="ARBA" id="ARBA00023004"/>
    </source>
</evidence>
<keyword evidence="1" id="KW-0408">Iron</keyword>
<sequence length="450" mass="47998">MTLRLTREQQAMLDGEHGPAVAMAMRMVVGIARVKRAERLVQIAHAHIDSCLYLGRSGIDFARKLVDLGGQCRVRATTNVGSVDLIHPGIRPRSEELRTHGAELMELYRRLGVEETWTCAPYQLPVRPGFGEHVAWAESNAIVFANSVLGARTDRYGDFLDICAAITGLVPLAGLHLDEHRRADLHVDCSGVDFGGTGFGNAADLTGADFSGEHVYPLLGYLVGGAAGNGVPVLTGVPADVGEDELKAFGAAAASSGGVGLFHIVGVTPEAPNLADVCDPATVRTVRLRNVDLEGAQRELSTVEGRRRIDAVSLGTPHASLAELRQLAAELRRHQRAAQQPGAARQPGPAGQLKSPGRADGKPRIPIWVNTARSTLHALEVDHPDDHSTLRQAEVTILTDTCNYLTPFMADSVRVVMTNSAKWAHYAPGNIGVDVVFASLRDCVAEAVAG</sequence>
<dbReference type="PANTHER" id="PTHR36577">
    <property type="entry name" value="DUF521 DOMAIN PROTEIN (AFU_ORTHOLOGUE AFUA_6G00490)"/>
    <property type="match status" value="1"/>
</dbReference>
<accession>A0ABP8EIA3</accession>
<reference evidence="6" key="1">
    <citation type="journal article" date="2019" name="Int. J. Syst. Evol. Microbiol.">
        <title>The Global Catalogue of Microorganisms (GCM) 10K type strain sequencing project: providing services to taxonomists for standard genome sequencing and annotation.</title>
        <authorList>
            <consortium name="The Broad Institute Genomics Platform"/>
            <consortium name="The Broad Institute Genome Sequencing Center for Infectious Disease"/>
            <person name="Wu L."/>
            <person name="Ma J."/>
        </authorList>
    </citation>
    <scope>NUCLEOTIDE SEQUENCE [LARGE SCALE GENOMIC DNA]</scope>
    <source>
        <strain evidence="6">JCM 17458</strain>
    </source>
</reference>
<proteinExistence type="predicted"/>
<comment type="caution">
    <text evidence="5">The sequence shown here is derived from an EMBL/GenBank/DDBJ whole genome shotgun (WGS) entry which is preliminary data.</text>
</comment>
<dbReference type="Pfam" id="PF04412">
    <property type="entry name" value="AcnX"/>
    <property type="match status" value="2"/>
</dbReference>
<organism evidence="5 6">
    <name type="scientific">Brevibacterium daeguense</name>
    <dbReference type="NCBI Taxonomy" id="909936"/>
    <lineage>
        <taxon>Bacteria</taxon>
        <taxon>Bacillati</taxon>
        <taxon>Actinomycetota</taxon>
        <taxon>Actinomycetes</taxon>
        <taxon>Micrococcales</taxon>
        <taxon>Brevibacteriaceae</taxon>
        <taxon>Brevibacterium</taxon>
    </lineage>
</organism>
<name>A0ABP8EIA3_9MICO</name>
<dbReference type="PANTHER" id="PTHR36577:SF3">
    <property type="entry name" value="DUF521 DOMAIN PROTEIN (AFU_ORTHOLOGUE AFUA_6G00490)"/>
    <property type="match status" value="1"/>
</dbReference>
<feature type="domain" description="Phosphomevalonate dehydratase large subunit-like" evidence="4">
    <location>
        <begin position="4"/>
        <end position="337"/>
    </location>
</feature>
<evidence type="ECO:0000259" key="4">
    <source>
        <dbReference type="Pfam" id="PF04412"/>
    </source>
</evidence>
<feature type="domain" description="Phosphomevalonate dehydratase large subunit-like" evidence="4">
    <location>
        <begin position="361"/>
        <end position="444"/>
    </location>
</feature>
<protein>
    <submittedName>
        <fullName evidence="5">Aconitase X catalytic domain-containing protein</fullName>
    </submittedName>
</protein>
<dbReference type="Proteomes" id="UP001501586">
    <property type="component" value="Unassembled WGS sequence"/>
</dbReference>
<evidence type="ECO:0000256" key="2">
    <source>
        <dbReference type="ARBA" id="ARBA00023239"/>
    </source>
</evidence>
<evidence type="ECO:0000313" key="5">
    <source>
        <dbReference type="EMBL" id="GAA4283669.1"/>
    </source>
</evidence>
<dbReference type="EMBL" id="BAABAZ010000004">
    <property type="protein sequence ID" value="GAA4283669.1"/>
    <property type="molecule type" value="Genomic_DNA"/>
</dbReference>
<keyword evidence="2" id="KW-0456">Lyase</keyword>
<evidence type="ECO:0000313" key="6">
    <source>
        <dbReference type="Proteomes" id="UP001501586"/>
    </source>
</evidence>
<feature type="compositionally biased region" description="Low complexity" evidence="3">
    <location>
        <begin position="337"/>
        <end position="352"/>
    </location>
</feature>
<keyword evidence="6" id="KW-1185">Reference proteome</keyword>
<feature type="region of interest" description="Disordered" evidence="3">
    <location>
        <begin position="332"/>
        <end position="364"/>
    </location>
</feature>
<evidence type="ECO:0000256" key="3">
    <source>
        <dbReference type="SAM" id="MobiDB-lite"/>
    </source>
</evidence>